<dbReference type="RefSeq" id="WP_199576104.1">
    <property type="nucleotide sequence ID" value="NZ_JAENBO010000007.1"/>
</dbReference>
<accession>A0ABS0ZKD0</accession>
<feature type="domain" description="HTH LytTR-type" evidence="7">
    <location>
        <begin position="143"/>
        <end position="244"/>
    </location>
</feature>
<dbReference type="CDD" id="cd17533">
    <property type="entry name" value="REC_LytTR_AgrA-like"/>
    <property type="match status" value="1"/>
</dbReference>
<comment type="function">
    <text evidence="4">Required for high-level post-exponential phase expression of a series of secreted proteins.</text>
</comment>
<dbReference type="SMART" id="SM00850">
    <property type="entry name" value="LytTR"/>
    <property type="match status" value="1"/>
</dbReference>
<organism evidence="8 9">
    <name type="scientific">Streptococcus pacificus</name>
    <dbReference type="NCBI Taxonomy" id="2740577"/>
    <lineage>
        <taxon>Bacteria</taxon>
        <taxon>Bacillati</taxon>
        <taxon>Bacillota</taxon>
        <taxon>Bacilli</taxon>
        <taxon>Lactobacillales</taxon>
        <taxon>Streptococcaceae</taxon>
        <taxon>Streptococcus</taxon>
    </lineage>
</organism>
<evidence type="ECO:0000256" key="1">
    <source>
        <dbReference type="ARBA" id="ARBA00022490"/>
    </source>
</evidence>
<dbReference type="PROSITE" id="PS50110">
    <property type="entry name" value="RESPONSE_REGULATORY"/>
    <property type="match status" value="1"/>
</dbReference>
<dbReference type="EMBL" id="JAENBO010000007">
    <property type="protein sequence ID" value="MBJ8326464.1"/>
    <property type="molecule type" value="Genomic_DNA"/>
</dbReference>
<keyword evidence="9" id="KW-1185">Reference proteome</keyword>
<dbReference type="PANTHER" id="PTHR37299">
    <property type="entry name" value="TRANSCRIPTIONAL REGULATOR-RELATED"/>
    <property type="match status" value="1"/>
</dbReference>
<evidence type="ECO:0000259" key="7">
    <source>
        <dbReference type="PROSITE" id="PS50930"/>
    </source>
</evidence>
<proteinExistence type="predicted"/>
<evidence type="ECO:0000259" key="6">
    <source>
        <dbReference type="PROSITE" id="PS50110"/>
    </source>
</evidence>
<evidence type="ECO:0000256" key="5">
    <source>
        <dbReference type="PROSITE-ProRule" id="PRU00169"/>
    </source>
</evidence>
<dbReference type="Gene3D" id="2.40.50.1020">
    <property type="entry name" value="LytTr DNA-binding domain"/>
    <property type="match status" value="1"/>
</dbReference>
<dbReference type="SMART" id="SM00448">
    <property type="entry name" value="REC"/>
    <property type="match status" value="1"/>
</dbReference>
<reference evidence="8 9" key="1">
    <citation type="journal article" date="2021" name="Int. J. Syst. Evol. Microbiol.">
        <title>Streptococcus vicugnae sp. nov., isolated from faeces of alpacas (Vicugna pacos) and cattle (Bos taurus), Streptococcus zalophi sp. nov., and Streptococcus pacificus sp. nov., isolated from respiratory tract of California sea lions (Zalophus californianus).</title>
        <authorList>
            <person name="Volokhov D.V."/>
            <person name="Zagorodnyaya T.A."/>
            <person name="Shen Z."/>
            <person name="Blom J."/>
            <person name="Furtak V.A."/>
            <person name="Eisenberg T."/>
            <person name="Fan P."/>
            <person name="Jeong K.C."/>
            <person name="Gao Y."/>
            <person name="Zhang S."/>
            <person name="Amselle M."/>
        </authorList>
    </citation>
    <scope>NUCLEOTIDE SEQUENCE [LARGE SCALE GENOMIC DNA]</scope>
    <source>
        <strain evidence="8 9">CSL7591</strain>
    </source>
</reference>
<keyword evidence="2" id="KW-0902">Two-component regulatory system</keyword>
<dbReference type="PANTHER" id="PTHR37299:SF3">
    <property type="entry name" value="STAGE 0 SPORULATION PROTEIN A HOMOLOG"/>
    <property type="match status" value="1"/>
</dbReference>
<dbReference type="Proteomes" id="UP000653045">
    <property type="component" value="Unassembled WGS sequence"/>
</dbReference>
<dbReference type="InterPro" id="IPR001789">
    <property type="entry name" value="Sig_transdc_resp-reg_receiver"/>
</dbReference>
<feature type="modified residue" description="4-aspartylphosphate" evidence="5">
    <location>
        <position position="60"/>
    </location>
</feature>
<gene>
    <name evidence="8" type="ORF">JHK62_07250</name>
</gene>
<dbReference type="InterPro" id="IPR007492">
    <property type="entry name" value="LytTR_DNA-bd_dom"/>
</dbReference>
<dbReference type="Gene3D" id="3.40.50.2300">
    <property type="match status" value="1"/>
</dbReference>
<keyword evidence="3" id="KW-0010">Activator</keyword>
<name>A0ABS0ZKD0_9STRE</name>
<dbReference type="Pfam" id="PF04397">
    <property type="entry name" value="LytTR"/>
    <property type="match status" value="1"/>
</dbReference>
<comment type="caution">
    <text evidence="8">The sequence shown here is derived from an EMBL/GenBank/DDBJ whole genome shotgun (WGS) entry which is preliminary data.</text>
</comment>
<protein>
    <submittedName>
        <fullName evidence="8">Response regulator transcription factor</fullName>
    </submittedName>
</protein>
<keyword evidence="5" id="KW-0597">Phosphoprotein</keyword>
<evidence type="ECO:0000256" key="2">
    <source>
        <dbReference type="ARBA" id="ARBA00023012"/>
    </source>
</evidence>
<dbReference type="InterPro" id="IPR046947">
    <property type="entry name" value="LytR-like"/>
</dbReference>
<keyword evidence="1" id="KW-0963">Cytoplasm</keyword>
<dbReference type="Pfam" id="PF00072">
    <property type="entry name" value="Response_reg"/>
    <property type="match status" value="1"/>
</dbReference>
<evidence type="ECO:0000256" key="4">
    <source>
        <dbReference type="ARBA" id="ARBA00037164"/>
    </source>
</evidence>
<dbReference type="SUPFAM" id="SSF52172">
    <property type="entry name" value="CheY-like"/>
    <property type="match status" value="1"/>
</dbReference>
<dbReference type="PROSITE" id="PS50930">
    <property type="entry name" value="HTH_LYTTR"/>
    <property type="match status" value="1"/>
</dbReference>
<sequence length="245" mass="28229">MLNIFVLEDDFFQQTRLETAIKRSMSVNGLKYRHLEIFGKPQQLLEAITETGNHQFFFLDIEIKGEEKKGMEIAREIRAKDPSASIVFVTTHSEFMPVTYKYRVSALDFIDKGLSDDDFQEAISSVLLHAAKNVNQTVAADSFRFKSAHSQIQVPFSDILYFETSSTIHKVVLTTKKGHMEFYGKVSDIAKADKRLYQSHRAYVVNPENVVKIDRQNHLVFFENDDSCLVSRLKLKGLIERVEKR</sequence>
<evidence type="ECO:0000256" key="3">
    <source>
        <dbReference type="ARBA" id="ARBA00023159"/>
    </source>
</evidence>
<evidence type="ECO:0000313" key="9">
    <source>
        <dbReference type="Proteomes" id="UP000653045"/>
    </source>
</evidence>
<feature type="domain" description="Response regulatory" evidence="6">
    <location>
        <begin position="3"/>
        <end position="127"/>
    </location>
</feature>
<dbReference type="InterPro" id="IPR011006">
    <property type="entry name" value="CheY-like_superfamily"/>
</dbReference>
<evidence type="ECO:0000313" key="8">
    <source>
        <dbReference type="EMBL" id="MBJ8326464.1"/>
    </source>
</evidence>